<evidence type="ECO:0000313" key="2">
    <source>
        <dbReference type="Proteomes" id="UP000076532"/>
    </source>
</evidence>
<name>A0A167SIX9_9AGAM</name>
<evidence type="ECO:0000313" key="1">
    <source>
        <dbReference type="EMBL" id="KZP01964.1"/>
    </source>
</evidence>
<proteinExistence type="predicted"/>
<feature type="non-terminal residue" evidence="1">
    <location>
        <position position="1"/>
    </location>
</feature>
<protein>
    <submittedName>
        <fullName evidence="1">Uncharacterized protein</fullName>
    </submittedName>
</protein>
<dbReference type="Pfam" id="PF18759">
    <property type="entry name" value="Plavaka"/>
    <property type="match status" value="1"/>
</dbReference>
<dbReference type="EMBL" id="KV419283">
    <property type="protein sequence ID" value="KZP01964.1"/>
    <property type="molecule type" value="Genomic_DNA"/>
</dbReference>
<sequence>FHYEPFELHWQPGGSSTKTRVHGELYSSPAFLKVHQELQAAPNEQNCNLPKVVAALMFWSDSTHLTSFGDAKLWPLYLYFGNESKYRRAKPSNHLCEHIAYFQKLPDAFKDFAVERMGGQGISQKLMTHCRREVFHAQWAILLDNAFMKAYRHGIVINCPDGILRRFYPRIFTYSADYPEKILIASLRGDKGNCPCPRCLIPRNNVENMGTAADRRLRRSLPRVDDEVKRDKVKKARARIYEGNYAVDNDEVENLLKDQSLTPTANAFSELLGPLGFNIFKALVGDFMHEWELGAWRTLFLHLL</sequence>
<accession>A0A167SIX9</accession>
<dbReference type="OrthoDB" id="3208495at2759"/>
<reference evidence="1 2" key="1">
    <citation type="journal article" date="2016" name="Mol. Biol. Evol.">
        <title>Comparative Genomics of Early-Diverging Mushroom-Forming Fungi Provides Insights into the Origins of Lignocellulose Decay Capabilities.</title>
        <authorList>
            <person name="Nagy L.G."/>
            <person name="Riley R."/>
            <person name="Tritt A."/>
            <person name="Adam C."/>
            <person name="Daum C."/>
            <person name="Floudas D."/>
            <person name="Sun H."/>
            <person name="Yadav J.S."/>
            <person name="Pangilinan J."/>
            <person name="Larsson K.H."/>
            <person name="Matsuura K."/>
            <person name="Barry K."/>
            <person name="Labutti K."/>
            <person name="Kuo R."/>
            <person name="Ohm R.A."/>
            <person name="Bhattacharya S.S."/>
            <person name="Shirouzu T."/>
            <person name="Yoshinaga Y."/>
            <person name="Martin F.M."/>
            <person name="Grigoriev I.V."/>
            <person name="Hibbett D.S."/>
        </authorList>
    </citation>
    <scope>NUCLEOTIDE SEQUENCE [LARGE SCALE GENOMIC DNA]</scope>
    <source>
        <strain evidence="1 2">CBS 109695</strain>
    </source>
</reference>
<dbReference type="AlphaFoldDB" id="A0A167SIX9"/>
<gene>
    <name evidence="1" type="ORF">FIBSPDRAFT_674646</name>
</gene>
<dbReference type="InterPro" id="IPR041078">
    <property type="entry name" value="Plavaka"/>
</dbReference>
<keyword evidence="2" id="KW-1185">Reference proteome</keyword>
<dbReference type="STRING" id="436010.A0A167SIX9"/>
<organism evidence="1 2">
    <name type="scientific">Athelia psychrophila</name>
    <dbReference type="NCBI Taxonomy" id="1759441"/>
    <lineage>
        <taxon>Eukaryota</taxon>
        <taxon>Fungi</taxon>
        <taxon>Dikarya</taxon>
        <taxon>Basidiomycota</taxon>
        <taxon>Agaricomycotina</taxon>
        <taxon>Agaricomycetes</taxon>
        <taxon>Agaricomycetidae</taxon>
        <taxon>Atheliales</taxon>
        <taxon>Atheliaceae</taxon>
        <taxon>Athelia</taxon>
    </lineage>
</organism>
<feature type="non-terminal residue" evidence="1">
    <location>
        <position position="304"/>
    </location>
</feature>
<dbReference type="Proteomes" id="UP000076532">
    <property type="component" value="Unassembled WGS sequence"/>
</dbReference>